<proteinExistence type="predicted"/>
<sequence length="68" mass="7345">MGSIRVGRAQAKPDTPGHVAGMHQGNKGRYDEQKGHNEDGTADARRSTGIHWKRHDALADTMPNISPG</sequence>
<dbReference type="RefSeq" id="WP_059419947.1">
    <property type="nucleotide sequence ID" value="NZ_DF968317.1"/>
</dbReference>
<evidence type="ECO:0000313" key="2">
    <source>
        <dbReference type="EMBL" id="GAP49882.1"/>
    </source>
</evidence>
<feature type="compositionally biased region" description="Basic and acidic residues" evidence="1">
    <location>
        <begin position="28"/>
        <end position="46"/>
    </location>
</feature>
<dbReference type="PATRIC" id="fig|146537.3.peg.4994"/>
<reference evidence="2" key="1">
    <citation type="journal article" date="2015" name="Genome Announc.">
        <title>Draft Genome Sequence of Thiostrepton-Producing Streptomyces azureus ATCC 14921.</title>
        <authorList>
            <person name="Sakihara K."/>
            <person name="Maeda J."/>
            <person name="Tashiro K."/>
            <person name="Fujino Y."/>
            <person name="Kuhara S."/>
            <person name="Ohshima T."/>
            <person name="Ogata S."/>
            <person name="Doi K."/>
        </authorList>
    </citation>
    <scope>NUCLEOTIDE SEQUENCE [LARGE SCALE GENOMIC DNA]</scope>
    <source>
        <strain evidence="2">ATCC14921</strain>
    </source>
</reference>
<organism evidence="2 3">
    <name type="scientific">Streptomyces azureus</name>
    <dbReference type="NCBI Taxonomy" id="146537"/>
    <lineage>
        <taxon>Bacteria</taxon>
        <taxon>Bacillati</taxon>
        <taxon>Actinomycetota</taxon>
        <taxon>Actinomycetes</taxon>
        <taxon>Kitasatosporales</taxon>
        <taxon>Streptomycetaceae</taxon>
        <taxon>Streptomyces</taxon>
    </lineage>
</organism>
<dbReference type="OrthoDB" id="5147872at2"/>
<dbReference type="Proteomes" id="UP000053859">
    <property type="component" value="Unassembled WGS sequence"/>
</dbReference>
<feature type="region of interest" description="Disordered" evidence="1">
    <location>
        <begin position="1"/>
        <end position="68"/>
    </location>
</feature>
<name>A0A0K8PPV9_STRAJ</name>
<gene>
    <name evidence="2" type="ORF">SAZU_4744</name>
</gene>
<evidence type="ECO:0000256" key="1">
    <source>
        <dbReference type="SAM" id="MobiDB-lite"/>
    </source>
</evidence>
<evidence type="ECO:0000313" key="3">
    <source>
        <dbReference type="Proteomes" id="UP000053859"/>
    </source>
</evidence>
<dbReference type="EMBL" id="DF968317">
    <property type="protein sequence ID" value="GAP49882.1"/>
    <property type="molecule type" value="Genomic_DNA"/>
</dbReference>
<protein>
    <submittedName>
        <fullName evidence="2">Uncharacterized protein</fullName>
    </submittedName>
</protein>
<dbReference type="AlphaFoldDB" id="A0A0K8PPV9"/>
<keyword evidence="3" id="KW-1185">Reference proteome</keyword>
<accession>A0A0K8PPV9</accession>